<feature type="coiled-coil region" evidence="19">
    <location>
        <begin position="3373"/>
        <end position="3407"/>
    </location>
</feature>
<dbReference type="FunFam" id="1.20.58.60:FF:000075">
    <property type="entry name" value="utrophin isoform X1"/>
    <property type="match status" value="1"/>
</dbReference>
<evidence type="ECO:0000256" key="3">
    <source>
        <dbReference type="ARBA" id="ARBA00022475"/>
    </source>
</evidence>
<dbReference type="CDD" id="cd00201">
    <property type="entry name" value="WW"/>
    <property type="match status" value="1"/>
</dbReference>
<name>A0A6G1RLC1_9GRUI</name>
<keyword evidence="5" id="KW-0597">Phosphoprotein</keyword>
<keyword evidence="9" id="KW-0862">Zinc</keyword>
<dbReference type="FunFam" id="1.10.238.10:FF:000008">
    <property type="entry name" value="Dystrophin isoform 2"/>
    <property type="match status" value="1"/>
</dbReference>
<dbReference type="EMBL" id="ICPP01007072">
    <property type="protein sequence ID" value="LAC39716.1"/>
    <property type="molecule type" value="Transcribed_RNA"/>
</dbReference>
<evidence type="ECO:0000256" key="12">
    <source>
        <dbReference type="ARBA" id="ARBA00023136"/>
    </source>
</evidence>
<dbReference type="Pfam" id="PF00435">
    <property type="entry name" value="Spectrin"/>
    <property type="match status" value="10"/>
</dbReference>
<dbReference type="GO" id="GO:0045211">
    <property type="term" value="C:postsynaptic membrane"/>
    <property type="evidence" value="ECO:0007669"/>
    <property type="project" value="UniProtKB-SubCell"/>
</dbReference>
<evidence type="ECO:0000256" key="14">
    <source>
        <dbReference type="ARBA" id="ARBA00023212"/>
    </source>
</evidence>
<proteinExistence type="predicted"/>
<evidence type="ECO:0000256" key="9">
    <source>
        <dbReference type="ARBA" id="ARBA00022833"/>
    </source>
</evidence>
<dbReference type="InterPro" id="IPR036020">
    <property type="entry name" value="WW_dom_sf"/>
</dbReference>
<evidence type="ECO:0000256" key="19">
    <source>
        <dbReference type="SAM" id="Coils"/>
    </source>
</evidence>
<dbReference type="SMART" id="SM00291">
    <property type="entry name" value="ZnF_ZZ"/>
    <property type="match status" value="1"/>
</dbReference>
<evidence type="ECO:0000256" key="20">
    <source>
        <dbReference type="SAM" id="MobiDB-lite"/>
    </source>
</evidence>
<dbReference type="GO" id="GO:0003779">
    <property type="term" value="F:actin binding"/>
    <property type="evidence" value="ECO:0007669"/>
    <property type="project" value="UniProtKB-KW"/>
</dbReference>
<dbReference type="PANTHER" id="PTHR12268:SF26">
    <property type="entry name" value="UTROPHIN"/>
    <property type="match status" value="1"/>
</dbReference>
<dbReference type="Gene3D" id="1.20.58.60">
    <property type="match status" value="13"/>
</dbReference>
<keyword evidence="11 17" id="KW-0770">Synapse</keyword>
<organism evidence="24">
    <name type="scientific">Hypotaenidia okinawae</name>
    <dbReference type="NCBI Taxonomy" id="2861861"/>
    <lineage>
        <taxon>Eukaryota</taxon>
        <taxon>Metazoa</taxon>
        <taxon>Chordata</taxon>
        <taxon>Craniata</taxon>
        <taxon>Vertebrata</taxon>
        <taxon>Euteleostomi</taxon>
        <taxon>Archelosauria</taxon>
        <taxon>Archosauria</taxon>
        <taxon>Dinosauria</taxon>
        <taxon>Saurischia</taxon>
        <taxon>Theropoda</taxon>
        <taxon>Coelurosauria</taxon>
        <taxon>Aves</taxon>
        <taxon>Neognathae</taxon>
        <taxon>Neoaves</taxon>
        <taxon>Gruiformes</taxon>
        <taxon>Rallidae</taxon>
        <taxon>Hypotaenidia</taxon>
    </lineage>
</organism>
<evidence type="ECO:0000256" key="1">
    <source>
        <dbReference type="ARBA" id="ARBA00004245"/>
    </source>
</evidence>
<dbReference type="Gene3D" id="2.20.70.10">
    <property type="match status" value="1"/>
</dbReference>
<dbReference type="FunFam" id="1.20.58.60:FF:000140">
    <property type="entry name" value="dystrophin isoform X1"/>
    <property type="match status" value="1"/>
</dbReference>
<keyword evidence="10" id="KW-0106">Calcium</keyword>
<dbReference type="PIRSF" id="PIRSF002341">
    <property type="entry name" value="Dystrophin/utrophin"/>
    <property type="match status" value="1"/>
</dbReference>
<evidence type="ECO:0000259" key="21">
    <source>
        <dbReference type="PROSITE" id="PS50020"/>
    </source>
</evidence>
<keyword evidence="13 17" id="KW-0009">Actin-binding</keyword>
<dbReference type="Gene3D" id="3.30.60.90">
    <property type="match status" value="1"/>
</dbReference>
<dbReference type="FunFam" id="1.20.58.60:FF:000070">
    <property type="entry name" value="utrophin isoform X1"/>
    <property type="match status" value="1"/>
</dbReference>
<dbReference type="CDD" id="cd02334">
    <property type="entry name" value="ZZ_dystrophin"/>
    <property type="match status" value="1"/>
</dbReference>
<keyword evidence="12 17" id="KW-0472">Membrane</keyword>
<feature type="coiled-coil region" evidence="19">
    <location>
        <begin position="1667"/>
        <end position="1749"/>
    </location>
</feature>
<dbReference type="SMART" id="SM00150">
    <property type="entry name" value="SPEC"/>
    <property type="match status" value="20"/>
</dbReference>
<dbReference type="Gene3D" id="1.10.418.10">
    <property type="entry name" value="Calponin-like domain"/>
    <property type="match status" value="2"/>
</dbReference>
<dbReference type="GO" id="GO:0005737">
    <property type="term" value="C:cytoplasm"/>
    <property type="evidence" value="ECO:0007669"/>
    <property type="project" value="UniProtKB-ARBA"/>
</dbReference>
<dbReference type="CDD" id="cd16247">
    <property type="entry name" value="EFh_UTRO"/>
    <property type="match status" value="1"/>
</dbReference>
<feature type="coiled-coil region" evidence="19">
    <location>
        <begin position="1112"/>
        <end position="1187"/>
    </location>
</feature>
<dbReference type="InterPro" id="IPR000433">
    <property type="entry name" value="Znf_ZZ"/>
</dbReference>
<dbReference type="InterPro" id="IPR011992">
    <property type="entry name" value="EF-hand-dom_pair"/>
</dbReference>
<dbReference type="Pfam" id="PF09068">
    <property type="entry name" value="EF-hand_2"/>
    <property type="match status" value="1"/>
</dbReference>
<dbReference type="PROSITE" id="PS00019">
    <property type="entry name" value="ACTININ_1"/>
    <property type="match status" value="1"/>
</dbReference>
<evidence type="ECO:0000256" key="11">
    <source>
        <dbReference type="ARBA" id="ARBA00023018"/>
    </source>
</evidence>
<feature type="coiled-coil region" evidence="19">
    <location>
        <begin position="1331"/>
        <end position="1396"/>
    </location>
</feature>
<keyword evidence="8 18" id="KW-0863">Zinc-finger</keyword>
<keyword evidence="4 17" id="KW-0963">Cytoplasm</keyword>
<evidence type="ECO:0000256" key="4">
    <source>
        <dbReference type="ARBA" id="ARBA00022490"/>
    </source>
</evidence>
<evidence type="ECO:0000256" key="16">
    <source>
        <dbReference type="ARBA" id="ARBA00034100"/>
    </source>
</evidence>
<dbReference type="GO" id="GO:0099536">
    <property type="term" value="P:synaptic signaling"/>
    <property type="evidence" value="ECO:0007669"/>
    <property type="project" value="TreeGrafter"/>
</dbReference>
<dbReference type="SUPFAM" id="SSF46966">
    <property type="entry name" value="Spectrin repeat"/>
    <property type="match status" value="16"/>
</dbReference>
<dbReference type="FunFam" id="1.10.418.10:FF:000032">
    <property type="entry name" value="utrophin isoform X1"/>
    <property type="match status" value="1"/>
</dbReference>
<dbReference type="FunFam" id="1.20.58.60:FF:000118">
    <property type="entry name" value="Dystrophin"/>
    <property type="match status" value="1"/>
</dbReference>
<evidence type="ECO:0000256" key="2">
    <source>
        <dbReference type="ARBA" id="ARBA00004413"/>
    </source>
</evidence>
<dbReference type="PROSITE" id="PS50020">
    <property type="entry name" value="WW_DOMAIN_2"/>
    <property type="match status" value="1"/>
</dbReference>
<keyword evidence="3 17" id="KW-1003">Cell membrane</keyword>
<dbReference type="SUPFAM" id="SSF47576">
    <property type="entry name" value="Calponin-homology domain, CH-domain"/>
    <property type="match status" value="1"/>
</dbReference>
<dbReference type="GO" id="GO:0016010">
    <property type="term" value="C:dystrophin-associated glycoprotein complex"/>
    <property type="evidence" value="ECO:0007669"/>
    <property type="project" value="UniProtKB-ARBA"/>
</dbReference>
<dbReference type="GO" id="GO:0008270">
    <property type="term" value="F:zinc ion binding"/>
    <property type="evidence" value="ECO:0007669"/>
    <property type="project" value="UniProtKB-KW"/>
</dbReference>
<dbReference type="CDD" id="cd00176">
    <property type="entry name" value="SPEC"/>
    <property type="match status" value="10"/>
</dbReference>
<comment type="subcellular location">
    <subcellularLocation>
        <location evidence="2">Cell membrane</location>
        <topology evidence="2">Peripheral membrane protein</topology>
        <orientation evidence="2">Cytoplasmic side</orientation>
    </subcellularLocation>
    <subcellularLocation>
        <location evidence="1 17">Cytoplasm</location>
        <location evidence="1 17">Cytoskeleton</location>
    </subcellularLocation>
    <subcellularLocation>
        <location evidence="16">Postsynaptic cell membrane</location>
    </subcellularLocation>
</comment>
<dbReference type="SUPFAM" id="SSF57850">
    <property type="entry name" value="RING/U-box"/>
    <property type="match status" value="1"/>
</dbReference>
<dbReference type="InterPro" id="IPR050774">
    <property type="entry name" value="KCMF1/Dystrophin"/>
</dbReference>
<keyword evidence="7" id="KW-0677">Repeat</keyword>
<feature type="region of interest" description="Disordered" evidence="20">
    <location>
        <begin position="644"/>
        <end position="691"/>
    </location>
</feature>
<keyword evidence="15 17" id="KW-0628">Postsynaptic cell membrane</keyword>
<dbReference type="Gene3D" id="1.10.238.10">
    <property type="entry name" value="EF-hand"/>
    <property type="match status" value="2"/>
</dbReference>
<dbReference type="InterPro" id="IPR001589">
    <property type="entry name" value="Actinin_actin-bd_CS"/>
</dbReference>
<evidence type="ECO:0000256" key="6">
    <source>
        <dbReference type="ARBA" id="ARBA00022723"/>
    </source>
</evidence>
<dbReference type="SUPFAM" id="SSF51045">
    <property type="entry name" value="WW domain"/>
    <property type="match status" value="1"/>
</dbReference>
<feature type="compositionally biased region" description="Basic and acidic residues" evidence="20">
    <location>
        <begin position="17"/>
        <end position="29"/>
    </location>
</feature>
<dbReference type="SMART" id="SM00456">
    <property type="entry name" value="WW"/>
    <property type="match status" value="1"/>
</dbReference>
<dbReference type="InterPro" id="IPR001715">
    <property type="entry name" value="CH_dom"/>
</dbReference>
<evidence type="ECO:0000256" key="7">
    <source>
        <dbReference type="ARBA" id="ARBA00022737"/>
    </source>
</evidence>
<feature type="domain" description="Calponin-homology (CH)" evidence="22">
    <location>
        <begin position="31"/>
        <end position="135"/>
    </location>
</feature>
<reference evidence="24" key="2">
    <citation type="submission" date="2020-03" db="EMBL/GenBank/DDBJ databases">
        <authorList>
            <consortium name="Environmental Genome Science Research Promotion Project"/>
            <person name="Nakajima N."/>
            <person name="Onuma M."/>
            <person name="Endoh D."/>
        </authorList>
    </citation>
    <scope>NUCLEOTIDE SEQUENCE</scope>
</reference>
<dbReference type="InterPro" id="IPR035436">
    <property type="entry name" value="Dystrophin/utrophin"/>
</dbReference>
<dbReference type="Pfam" id="PF09069">
    <property type="entry name" value="EF-hand_3"/>
    <property type="match status" value="1"/>
</dbReference>
<keyword evidence="14 17" id="KW-0206">Cytoskeleton</keyword>
<feature type="domain" description="ZZ-type" evidence="23">
    <location>
        <begin position="3112"/>
        <end position="3168"/>
    </location>
</feature>
<dbReference type="InterPro" id="IPR043145">
    <property type="entry name" value="Znf_ZZ_sf"/>
</dbReference>
<dbReference type="InterPro" id="IPR001202">
    <property type="entry name" value="WW_dom"/>
</dbReference>
<evidence type="ECO:0000256" key="10">
    <source>
        <dbReference type="ARBA" id="ARBA00022837"/>
    </source>
</evidence>
<dbReference type="FunFam" id="1.20.58.60:FF:000056">
    <property type="entry name" value="utrophin isoform X1"/>
    <property type="match status" value="1"/>
</dbReference>
<dbReference type="SMART" id="SM00033">
    <property type="entry name" value="CH"/>
    <property type="match status" value="2"/>
</dbReference>
<evidence type="ECO:0000259" key="22">
    <source>
        <dbReference type="PROSITE" id="PS50021"/>
    </source>
</evidence>
<dbReference type="InterPro" id="IPR015153">
    <property type="entry name" value="EF-hand_dom_typ1"/>
</dbReference>
<evidence type="ECO:0000256" key="15">
    <source>
        <dbReference type="ARBA" id="ARBA00023257"/>
    </source>
</evidence>
<feature type="region of interest" description="Disordered" evidence="20">
    <location>
        <begin position="1"/>
        <end position="29"/>
    </location>
</feature>
<feature type="coiled-coil region" evidence="19">
    <location>
        <begin position="3300"/>
        <end position="3334"/>
    </location>
</feature>
<dbReference type="SUPFAM" id="SSF47473">
    <property type="entry name" value="EF-hand"/>
    <property type="match status" value="2"/>
</dbReference>
<dbReference type="InterPro" id="IPR018159">
    <property type="entry name" value="Spectrin/alpha-actinin"/>
</dbReference>
<evidence type="ECO:0000256" key="18">
    <source>
        <dbReference type="PROSITE-ProRule" id="PRU00228"/>
    </source>
</evidence>
<feature type="domain" description="WW" evidence="21">
    <location>
        <begin position="2859"/>
        <end position="2892"/>
    </location>
</feature>
<dbReference type="FunFam" id="1.20.58.60:FF:000102">
    <property type="entry name" value="utrophin isoform X2"/>
    <property type="match status" value="1"/>
</dbReference>
<dbReference type="CDD" id="cd21234">
    <property type="entry name" value="CH_UTRN_rpt2"/>
    <property type="match status" value="1"/>
</dbReference>
<evidence type="ECO:0000256" key="8">
    <source>
        <dbReference type="ARBA" id="ARBA00022771"/>
    </source>
</evidence>
<dbReference type="PANTHER" id="PTHR12268">
    <property type="entry name" value="E3 UBIQUITIN-PROTEIN LIGASE KCMF1"/>
    <property type="match status" value="1"/>
</dbReference>
<dbReference type="GO" id="GO:0042383">
    <property type="term" value="C:sarcolemma"/>
    <property type="evidence" value="ECO:0007669"/>
    <property type="project" value="UniProtKB-SubCell"/>
</dbReference>
<dbReference type="PROSITE" id="PS50021">
    <property type="entry name" value="CH"/>
    <property type="match status" value="2"/>
</dbReference>
<dbReference type="PROSITE" id="PS01357">
    <property type="entry name" value="ZF_ZZ_1"/>
    <property type="match status" value="1"/>
</dbReference>
<evidence type="ECO:0000313" key="24">
    <source>
        <dbReference type="EMBL" id="LAC39716.1"/>
    </source>
</evidence>
<keyword evidence="6" id="KW-0479">Metal-binding</keyword>
<feature type="compositionally biased region" description="Polar residues" evidence="20">
    <location>
        <begin position="644"/>
        <end position="655"/>
    </location>
</feature>
<dbReference type="GO" id="GO:0005856">
    <property type="term" value="C:cytoskeleton"/>
    <property type="evidence" value="ECO:0007669"/>
    <property type="project" value="UniProtKB-SubCell"/>
</dbReference>
<feature type="coiled-coil region" evidence="19">
    <location>
        <begin position="2726"/>
        <end position="2767"/>
    </location>
</feature>
<dbReference type="Pfam" id="PF00569">
    <property type="entry name" value="ZZ"/>
    <property type="match status" value="1"/>
</dbReference>
<dbReference type="CDD" id="cd21232">
    <property type="entry name" value="CH_UTRN_rpt1"/>
    <property type="match status" value="1"/>
</dbReference>
<reference evidence="24" key="1">
    <citation type="submission" date="2020-03" db="EMBL/GenBank/DDBJ databases">
        <title>Okinawa Rail whole genome shotgun sequence.</title>
        <authorList>
            <person name="Nakajima N."/>
            <person name="Onuma M."/>
            <person name="Endoh D."/>
        </authorList>
    </citation>
    <scope>NUCLEOTIDE SEQUENCE</scope>
</reference>
<dbReference type="Pfam" id="PF00307">
    <property type="entry name" value="CH"/>
    <property type="match status" value="2"/>
</dbReference>
<dbReference type="InterPro" id="IPR036872">
    <property type="entry name" value="CH_dom_sf"/>
</dbReference>
<comment type="function">
    <text evidence="17">May play a role in anchoring the cytoskeleton to the plasma membrane.</text>
</comment>
<accession>A0A6G1RLC1</accession>
<evidence type="ECO:0000256" key="17">
    <source>
        <dbReference type="PIRNR" id="PIRNR002341"/>
    </source>
</evidence>
<dbReference type="FunFam" id="2.20.70.10:FF:000004">
    <property type="entry name" value="dystrophin isoform X1"/>
    <property type="match status" value="1"/>
</dbReference>
<feature type="coiled-coil region" evidence="19">
    <location>
        <begin position="1576"/>
        <end position="1603"/>
    </location>
</feature>
<dbReference type="GO" id="GO:0120025">
    <property type="term" value="C:plasma membrane bounded cell projection"/>
    <property type="evidence" value="ECO:0007669"/>
    <property type="project" value="UniProtKB-ARBA"/>
</dbReference>
<feature type="coiled-coil region" evidence="19">
    <location>
        <begin position="2612"/>
        <end position="2669"/>
    </location>
</feature>
<protein>
    <submittedName>
        <fullName evidence="24">Utrophin</fullName>
    </submittedName>
</protein>
<feature type="coiled-coil region" evidence="19">
    <location>
        <begin position="2385"/>
        <end position="2412"/>
    </location>
</feature>
<feature type="coiled-coil region" evidence="19">
    <location>
        <begin position="447"/>
        <end position="477"/>
    </location>
</feature>
<feature type="coiled-coil region" evidence="19">
    <location>
        <begin position="882"/>
        <end position="928"/>
    </location>
</feature>
<dbReference type="PROSITE" id="PS50135">
    <property type="entry name" value="ZF_ZZ_2"/>
    <property type="match status" value="1"/>
</dbReference>
<dbReference type="InterPro" id="IPR015154">
    <property type="entry name" value="EF-hand_dom_typ2"/>
</dbReference>
<dbReference type="PROSITE" id="PS00020">
    <property type="entry name" value="ACTININ_2"/>
    <property type="match status" value="1"/>
</dbReference>
<dbReference type="InterPro" id="IPR002017">
    <property type="entry name" value="Spectrin_repeat"/>
</dbReference>
<evidence type="ECO:0000256" key="13">
    <source>
        <dbReference type="ARBA" id="ARBA00023203"/>
    </source>
</evidence>
<evidence type="ECO:0000256" key="5">
    <source>
        <dbReference type="ARBA" id="ARBA00022553"/>
    </source>
</evidence>
<dbReference type="FunFam" id="1.10.418.10:FF:000044">
    <property type="entry name" value="utrophin isoform X2"/>
    <property type="match status" value="1"/>
</dbReference>
<dbReference type="PROSITE" id="PS01159">
    <property type="entry name" value="WW_DOMAIN_1"/>
    <property type="match status" value="1"/>
</dbReference>
<dbReference type="FunFam" id="1.20.58.60:FF:000029">
    <property type="entry name" value="utrophin isoform X1"/>
    <property type="match status" value="1"/>
</dbReference>
<evidence type="ECO:0000259" key="23">
    <source>
        <dbReference type="PROSITE" id="PS50135"/>
    </source>
</evidence>
<dbReference type="FunFam" id="3.30.60.90:FF:000001">
    <property type="entry name" value="Dystrophin isoform 2"/>
    <property type="match status" value="1"/>
</dbReference>
<sequence length="3478" mass="399540">MARVSDQEEGPGGGHSEFSDIIKSRSDEHNDVQKKTFTKWINARFSKSGKPPVKDMFTDLKDGRKLLDLLEGLTGKPLPKERGSTRVHALNNVNRVLQVLHQNNVELVNIGGTDIVDGNHKLTLGLLWSIILHWQVKDVMKNIMSDLQQTNSEKILLSWVRQSTRPYSQVNVLNFTTSWADGLAFNAVIHRHKPELFSWDKVIQMTPVERLEHAFSIAKNHLGIEKLLDAEDVAVQLPDKKSIIMYLTSLFEVLPKQVTMEDIREVETLPRRYKQECEDGEFNMQQAAALEEEQGGSRAETPSTVTEVDMDLDSYQIALEEVLTWLLSAEEVFREQEEISGDVEEVKEQFSTHEAFMMELTAHQSSVGSVLQAGNQLVAQGNLSSEEEFEIQEQMLLLNSRWEELRVESMDRQSRLHDMLMELQKQQLQQLSDWLTVTEERIQKMESQLLAEDLESLQKQLDEHKSLQNDLETEQVKVNSLTHMVVIVDESSGESATAILEEQLQRLGERWTAVCRWTEERRVKLQEIQLLWQDLMEEQCLLKAWLTEKEEALSKVQTSNFKDQTDLSVNVRKLAILKEDMGMKRQTLDQLNEIGQDVAQILGNGKASNKIDQDQEELTQRWDSLVQKLEDYSNQVTQAVGSVGMSQVSPKTSAETVPLKEQVAVKQSRQELPPPPPPKKRQIPGDSEAKKKFDAESAELLNWISKSKSAIQATDIKEYKKMRETLNMKEKLKVIEKERAEKSQKLDELKRSGRILLDQLGKEGLSTVDIKTAMEKILSGWKDVVQHLEEVARKIKYQEDINAYFKEMSELEKALIEKDGWLKNDATSASQPSAVLKDLCQRELTHLVSLSPQLEHLKTTCKALASQPTPPNFIQESLNNFLDHFKLTRQKLEECQQQLKKETESQPSQDYVDSLQQLKDTLNELECKQQSIASGLSDPSKVEKALQQAKTIREALEAQKPRLDKLAEETKALEKHASSDIKKVYTQEFKHVQEDWDKLKLKTSKDVKLLEEITPKLRLFETNSKLVQKWMDGVKDFLMTEKAVQGDTEGLQRQLDRCTMFVNEMENVEPSLKEMKEVESALRALPISGINTWAKSRLIDCQTQWEKLSKQVVSQKNRLSESQEKAVNLKKDLAEMQEWMTQAEEEYLEKDFEYKSPEELENAVEEMKRAKEDVLQKEVRVKILKDNIKMLAAKLPSSGQDLSTELNVVLENYQLLCNRIRGKCHTLEEVWSCWIELLQYLDLETSWLNNLEERVQMTENLPDKLDAVNDALESLESVLRHPADNRTQIRELGQTLIDGGILDDIISEKLEAFNARYEELSHLAVSRQITLEQQLQTMRETDHMLQVLQENLVDLDRQLTSYLTDRVDAFQMPQEAQKIQAEIAAHESTLEELKKSARSFPPASPECRSPRGGTQLDALQRKLREVSTKYQLFQKPANFEQRMLDCKRVLDGVKAELHVLDVKDTNPDVIQAHLDGCMKLYKTLSEVKLEVETVIKTGRQIVQKQQTDNPKGMDEQLTALKFLYNDLGAQVTEGKQDLERASQLARKMRKEAASLSEWLAATEAELVQKSTSESLLSDLDSEIAWAKNVLRELERRKADLKSITESCTALQALVEGSETSLEEKLCVLNAGWSRVRTWTEDWCDTLLNHQSQLEIFDENVAHISTWLYQAEALLDEIEKKSASKKEETVKRLTSELDDVSLRVDNVRDQAIILMNGRGVSCRELVEPKLAELNRNFEKVSQHIKSAKKLVGQERLPVMSEPREVRATVTDLEKFETDIQNMLKVVEKHLELPGEDEKLDQERAQIEEVLQRGGQLLQQPMEDHKREKIRLQLLLLQKKYNSVQECRSFQRRQVVELSPVFSQYKKEHDNLMKWLDVAEHRLSGLQGVEGEQKLQAIPVQQRLKSHFAAGVRTLPFSTEYLVEINKVLLAMADVELLLNAPELNTGIYEDFSTQEDALKNIKDILDKLGDQIAVIHEKQPDVILEASGPEAIQIGDALTQLNAEWDRINRMYNDRKGCFDRAIEVWRQFHCDLNDLSHWITEAEVLLADARGPDGSLELQTAGLHQQELEEGVSSHQTIVSALNRTGEGIIQKLSATDGSFLQEKLVGLNRRWKAITAEVMDRQLRLKGENQQLIEYRKRLDELRCWLENVENALDTRFTFNREENLRELQILNEEMEVQGHKLEWLNRTEPDVLLDKNVDLQEKDKLSGCLQSLNVRWNKVFREVPDRVRELEAFVGQSHLVTQTKPSDVQKVVLVSSSLEMPVQTQQAFELSSPADLDKTTTELADWLVSIDQMLKSNIVTVGNTEEINRTIARMKITKADLDQRHPQLDSVFTLAQNLKNKTSSSDIRTEITEKLEKVKNQWDNTQHGVEVRQQQLKYMLTDSVQWEEQRQEMEHLMEQCEIRLRMLLQAPKDMLVKQISDNKLLVHDLHRGDITVAAFNDLSNKLLREYRDDDTRRVKETTDQMNTCWVNLNQRAVDRQNFLETELRTLQASHKDLESFLKWLQEAETTVNVLADASQRENTAQDSACIRELRKQMQDIQAEIDAHNDIFKSIDGNRQKMVKALGNSEEAALLQHRLDDMNQRWNDLKAKSANIRAHLEVSAEKWNRLLTSLEELIKWLNAKDEELKKQMPIGGDVPTLQQQYDHCKALRRELKDKEQTILNAVDQARVFLADQPIEGPEEPRRSLHSKTELTPEEKAMRIAKAMRKHSSEVKEKWENLNASASIWQKQVDKALEKLKDLQCAMDDLDADLKEAENVRNGWKAVGDLLIDSLPDHIEKTTAFREEIAPINLKVKTVNDLSSQLSPLDLYPSLKMSRQLDDLNMRWKLLQVSVEDRLKQLQEAHRDFGPASQHFLSTSVQFPWQRSVSHNKVPYYINHETQTTCWDHPKMTELFQSLADLNNVRFSAYRTAIKIRRLQKALCLDLLDLNTTSEVFKQHKLNQNDQLIGVQDVISCLTTIYSGLEEKHKDMVNVPLCVDMCLNWLLNVYDSGRTGKIRVQSLKIGLMSLSKGLLEEKYRYLFKEVSGPTEMCDQRQLGLLLHDAIQIPRQLGEVAAFGGSNIEPSVRSCFQQNHNKPEITVKQFIDWMHLEPQSMVWLPVLHRVAAAETAKHQAKCNICKECPIVGFRYRSLKHFNYDVCQSCFFSGRTAKGHKLHYPMVEYCIPTTSGEDVRDFTKVLKNKFRSKKYFAKHPRLGYLPVQTVLEGDNLETPITLISMWPEQYDPSQSPHLFHDDTHSRIEQYATRLAQMERTNGSFLTDSSSNTGSVEDEHALIQQYCQTLGGESPVSQPQSPAQILKSVEKEERGELERIIADLEEEQRSLQIEYEQLKEQHLRRGINPLASPPDSVVSPQHASEDAELIAEAKLLRQHKGRLEARMQILEDHNKQLESQLHRLRQLLEQPESDSQVNGAFPCASPQHSALGYSLEQETSSQFHQTDDLLVPPHDTNTDLTDVMEQINSTFPACCSSFTGRPQAM</sequence>
<keyword evidence="19" id="KW-0175">Coiled coil</keyword>
<feature type="domain" description="Calponin-homology (CH)" evidence="22">
    <location>
        <begin position="150"/>
        <end position="255"/>
    </location>
</feature>